<evidence type="ECO:0000256" key="1">
    <source>
        <dbReference type="SAM" id="SignalP"/>
    </source>
</evidence>
<name>A0A9P5PRF1_9AGAR</name>
<organism evidence="2 3">
    <name type="scientific">Rhodocollybia butyracea</name>
    <dbReference type="NCBI Taxonomy" id="206335"/>
    <lineage>
        <taxon>Eukaryota</taxon>
        <taxon>Fungi</taxon>
        <taxon>Dikarya</taxon>
        <taxon>Basidiomycota</taxon>
        <taxon>Agaricomycotina</taxon>
        <taxon>Agaricomycetes</taxon>
        <taxon>Agaricomycetidae</taxon>
        <taxon>Agaricales</taxon>
        <taxon>Marasmiineae</taxon>
        <taxon>Omphalotaceae</taxon>
        <taxon>Rhodocollybia</taxon>
    </lineage>
</organism>
<feature type="signal peptide" evidence="1">
    <location>
        <begin position="1"/>
        <end position="17"/>
    </location>
</feature>
<keyword evidence="1" id="KW-0732">Signal</keyword>
<protein>
    <recommendedName>
        <fullName evidence="4">Secreted protein</fullName>
    </recommendedName>
</protein>
<sequence length="78" mass="8794">MFFFSFPALHWLHTSDAQTLDAMSFLPPGVLLSGLSLDSTLMFPAPFCMCTRFEILLSAESWVHGIVIFQLMAPPRIF</sequence>
<feature type="chain" id="PRO_5040439971" description="Secreted protein" evidence="1">
    <location>
        <begin position="18"/>
        <end position="78"/>
    </location>
</feature>
<gene>
    <name evidence="2" type="ORF">BDP27DRAFT_569120</name>
</gene>
<evidence type="ECO:0000313" key="3">
    <source>
        <dbReference type="Proteomes" id="UP000772434"/>
    </source>
</evidence>
<reference evidence="2" key="1">
    <citation type="submission" date="2020-11" db="EMBL/GenBank/DDBJ databases">
        <authorList>
            <consortium name="DOE Joint Genome Institute"/>
            <person name="Ahrendt S."/>
            <person name="Riley R."/>
            <person name="Andreopoulos W."/>
            <person name="Labutti K."/>
            <person name="Pangilinan J."/>
            <person name="Ruiz-Duenas F.J."/>
            <person name="Barrasa J.M."/>
            <person name="Sanchez-Garcia M."/>
            <person name="Camarero S."/>
            <person name="Miyauchi S."/>
            <person name="Serrano A."/>
            <person name="Linde D."/>
            <person name="Babiker R."/>
            <person name="Drula E."/>
            <person name="Ayuso-Fernandez I."/>
            <person name="Pacheco R."/>
            <person name="Padilla G."/>
            <person name="Ferreira P."/>
            <person name="Barriuso J."/>
            <person name="Kellner H."/>
            <person name="Castanera R."/>
            <person name="Alfaro M."/>
            <person name="Ramirez L."/>
            <person name="Pisabarro A.G."/>
            <person name="Kuo A."/>
            <person name="Tritt A."/>
            <person name="Lipzen A."/>
            <person name="He G."/>
            <person name="Yan M."/>
            <person name="Ng V."/>
            <person name="Cullen D."/>
            <person name="Martin F."/>
            <person name="Rosso M.-N."/>
            <person name="Henrissat B."/>
            <person name="Hibbett D."/>
            <person name="Martinez A.T."/>
            <person name="Grigoriev I.V."/>
        </authorList>
    </citation>
    <scope>NUCLEOTIDE SEQUENCE</scope>
    <source>
        <strain evidence="2">AH 40177</strain>
    </source>
</reference>
<keyword evidence="3" id="KW-1185">Reference proteome</keyword>
<accession>A0A9P5PRF1</accession>
<comment type="caution">
    <text evidence="2">The sequence shown here is derived from an EMBL/GenBank/DDBJ whole genome shotgun (WGS) entry which is preliminary data.</text>
</comment>
<evidence type="ECO:0000313" key="2">
    <source>
        <dbReference type="EMBL" id="KAF9070836.1"/>
    </source>
</evidence>
<dbReference type="AlphaFoldDB" id="A0A9P5PRF1"/>
<dbReference type="EMBL" id="JADNRY010000037">
    <property type="protein sequence ID" value="KAF9070836.1"/>
    <property type="molecule type" value="Genomic_DNA"/>
</dbReference>
<evidence type="ECO:0008006" key="4">
    <source>
        <dbReference type="Google" id="ProtNLM"/>
    </source>
</evidence>
<proteinExistence type="predicted"/>
<dbReference type="Proteomes" id="UP000772434">
    <property type="component" value="Unassembled WGS sequence"/>
</dbReference>